<evidence type="ECO:0000313" key="1">
    <source>
        <dbReference type="EMBL" id="KAG0013127.1"/>
    </source>
</evidence>
<dbReference type="Proteomes" id="UP000703661">
    <property type="component" value="Unassembled WGS sequence"/>
</dbReference>
<evidence type="ECO:0000313" key="2">
    <source>
        <dbReference type="Proteomes" id="UP000703661"/>
    </source>
</evidence>
<accession>A0A9P6SZ54</accession>
<name>A0A9P6SZ54_9FUNG</name>
<organism evidence="1 2">
    <name type="scientific">Entomortierella chlamydospora</name>
    <dbReference type="NCBI Taxonomy" id="101097"/>
    <lineage>
        <taxon>Eukaryota</taxon>
        <taxon>Fungi</taxon>
        <taxon>Fungi incertae sedis</taxon>
        <taxon>Mucoromycota</taxon>
        <taxon>Mortierellomycotina</taxon>
        <taxon>Mortierellomycetes</taxon>
        <taxon>Mortierellales</taxon>
        <taxon>Mortierellaceae</taxon>
        <taxon>Entomortierella</taxon>
    </lineage>
</organism>
<dbReference type="EMBL" id="JAAAID010000888">
    <property type="protein sequence ID" value="KAG0013127.1"/>
    <property type="molecule type" value="Genomic_DNA"/>
</dbReference>
<sequence length="204" mass="21009">MWLFGIELFEAAREIVGEIVGEVVEEVGEVVGKAVVGVAVVAVVEVAVEVAVEAAVEAVVEVVGVELEADAFEADEVLEIVGFVGVPGSVPKVVTLAEEVQLPVDQFPSTRSLEVGASEVVGRVLGIAETLVDHGTLDKSGVAQFPVVNPLTARPPEFAAVSGVVQVAVQPLMSLSCGTDILGTAESGKLESADVIAVLQMPTR</sequence>
<proteinExistence type="predicted"/>
<dbReference type="AlphaFoldDB" id="A0A9P6SZ54"/>
<gene>
    <name evidence="1" type="ORF">BGZ80_011270</name>
</gene>
<comment type="caution">
    <text evidence="1">The sequence shown here is derived from an EMBL/GenBank/DDBJ whole genome shotgun (WGS) entry which is preliminary data.</text>
</comment>
<protein>
    <submittedName>
        <fullName evidence="1">Uncharacterized protein</fullName>
    </submittedName>
</protein>
<keyword evidence="2" id="KW-1185">Reference proteome</keyword>
<reference evidence="1" key="1">
    <citation type="journal article" date="2020" name="Fungal Divers.">
        <title>Resolving the Mortierellaceae phylogeny through synthesis of multi-gene phylogenetics and phylogenomics.</title>
        <authorList>
            <person name="Vandepol N."/>
            <person name="Liber J."/>
            <person name="Desiro A."/>
            <person name="Na H."/>
            <person name="Kennedy M."/>
            <person name="Barry K."/>
            <person name="Grigoriev I.V."/>
            <person name="Miller A.N."/>
            <person name="O'Donnell K."/>
            <person name="Stajich J.E."/>
            <person name="Bonito G."/>
        </authorList>
    </citation>
    <scope>NUCLEOTIDE SEQUENCE</scope>
    <source>
        <strain evidence="1">NRRL 2769</strain>
    </source>
</reference>